<dbReference type="PANTHER" id="PTHR24126">
    <property type="entry name" value="ANKYRIN REPEAT, PH AND SEC7 DOMAIN CONTAINING PROTEIN SECG-RELATED"/>
    <property type="match status" value="1"/>
</dbReference>
<dbReference type="SUPFAM" id="SSF48403">
    <property type="entry name" value="Ankyrin repeat"/>
    <property type="match status" value="2"/>
</dbReference>
<reference evidence="3 4" key="1">
    <citation type="submission" date="2014-10" db="EMBL/GenBank/DDBJ databases">
        <title>Pan-genome analysis of Brazilian lineage A amoebal mimiviruses.</title>
        <authorList>
            <person name="Assis F.L."/>
            <person name="Abrahao J.S."/>
            <person name="Kroon E.G."/>
            <person name="Dornas F.P."/>
            <person name="Andrade K.R."/>
            <person name="Borato P.V.M."/>
            <person name="Pilotto M.R."/>
            <person name="Benamar S."/>
            <person name="LaScola B."/>
            <person name="Colson P."/>
        </authorList>
    </citation>
    <scope>NUCLEOTIDE SEQUENCE [LARGE SCALE GENOMIC DNA]</scope>
    <source>
        <strain evidence="3 4">Kroon</strain>
    </source>
</reference>
<dbReference type="PANTHER" id="PTHR24126:SF14">
    <property type="entry name" value="ANK_REP_REGION DOMAIN-CONTAINING PROTEIN"/>
    <property type="match status" value="1"/>
</dbReference>
<dbReference type="PROSITE" id="PS50088">
    <property type="entry name" value="ANK_REPEAT"/>
    <property type="match status" value="7"/>
</dbReference>
<dbReference type="PROSITE" id="PS50297">
    <property type="entry name" value="ANK_REP_REGION"/>
    <property type="match status" value="4"/>
</dbReference>
<dbReference type="KEGG" id="vg:80513655"/>
<dbReference type="EMBL" id="KM982402">
    <property type="protein sequence ID" value="AKI79857.1"/>
    <property type="molecule type" value="Genomic_DNA"/>
</dbReference>
<sequence length="629" mass="72419">MDHVGNYSHNGYYPYYGSKYCSDFTELMYLIIVEKNQSDGYSNIKKHLTDNIATINYCNEKGWTALMIACTMCDEWSSLKTIRLLLKKGADINIKNNKGRTVLSLMVNIVTANKFNIMDLLIDKGADINSHDNKNKTLLIHACKKELDDTYKHICYVLGKSVDPSIEENDSKTVCYLLDKGADPNIEEHYGKTALFYASIMKNQDKAYKISKTLIERGASIHHTNVYSNTVLIHLCMKGCYTNRKLVELFLDHRIDINFQNSYGYTALIYACCNIKNEHCIEIINFMLEKGANIFLKDNAKFTAFLFIFTNNCFNYVIPVMQVILDYGYDINYTNKSNNNITALMMAVKFANKDKNMNVINFLLDKGADLEFKDMHSWTALFYACRYSNSSGNIDAVKLLLEYGANINVNSIIGYTPLIIACQYADRESNIETVKLLLEHGADPNFIMLDKNTALSVAITCLSENRYEVVKLLLYYHADPNTCIYLNSDGNVRKYNLLVWIVKNIKCEKLDLLMLLIEHGANYSDIKRYIFQENLDSRDIEKFMNFINSMENIKLVKKKIIDCIPKYVPEIIFNTNSMISKLLNLKWTVSSSNYKDLITLKNLDIIDYLGVYDIDSLYNRILDMTKYAY</sequence>
<organism evidence="3 4">
    <name type="scientific">Acanthamoeba polyphaga mimivirus Kroon</name>
    <dbReference type="NCBI Taxonomy" id="3069720"/>
    <lineage>
        <taxon>Viruses</taxon>
        <taxon>Varidnaviria</taxon>
        <taxon>Bamfordvirae</taxon>
        <taxon>Nucleocytoviricota</taxon>
        <taxon>Megaviricetes</taxon>
        <taxon>Imitervirales</taxon>
        <taxon>Mimiviridae</taxon>
        <taxon>Megamimivirinae</taxon>
        <taxon>Mimivirus</taxon>
        <taxon>Mimivirus lagoaense</taxon>
    </lineage>
</organism>
<dbReference type="InterPro" id="IPR036770">
    <property type="entry name" value="Ankyrin_rpt-contain_sf"/>
</dbReference>
<evidence type="ECO:0000256" key="2">
    <source>
        <dbReference type="ARBA" id="ARBA00023043"/>
    </source>
</evidence>
<evidence type="ECO:0000313" key="4">
    <source>
        <dbReference type="Proteomes" id="UP000240461"/>
    </source>
</evidence>
<keyword evidence="2" id="KW-0040">ANK repeat</keyword>
<dbReference type="SMART" id="SM00248">
    <property type="entry name" value="ANK"/>
    <property type="match status" value="12"/>
</dbReference>
<keyword evidence="1" id="KW-0677">Repeat</keyword>
<dbReference type="Pfam" id="PF12796">
    <property type="entry name" value="Ank_2"/>
    <property type="match status" value="3"/>
</dbReference>
<accession>A0A0G2Y7R1</accession>
<dbReference type="InterPro" id="IPR002110">
    <property type="entry name" value="Ankyrin_rpt"/>
</dbReference>
<name>A0A0G2Y7R1_9VIRU</name>
<keyword evidence="4" id="KW-1185">Reference proteome</keyword>
<evidence type="ECO:0000313" key="3">
    <source>
        <dbReference type="EMBL" id="AKI79857.1"/>
    </source>
</evidence>
<protein>
    <submittedName>
        <fullName evidence="3">Ankyrin repeat protein</fullName>
    </submittedName>
</protein>
<dbReference type="Gene3D" id="1.25.40.20">
    <property type="entry name" value="Ankyrin repeat-containing domain"/>
    <property type="match status" value="5"/>
</dbReference>
<evidence type="ECO:0000256" key="1">
    <source>
        <dbReference type="ARBA" id="ARBA00022737"/>
    </source>
</evidence>
<proteinExistence type="predicted"/>
<dbReference type="Pfam" id="PF00023">
    <property type="entry name" value="Ank"/>
    <property type="match status" value="1"/>
</dbReference>
<dbReference type="Proteomes" id="UP000240461">
    <property type="component" value="Segment"/>
</dbReference>